<proteinExistence type="predicted"/>
<accession>A0A4V2Q8D7</accession>
<comment type="caution">
    <text evidence="2">The sequence shown here is derived from an EMBL/GenBank/DDBJ whole genome shotgun (WGS) entry which is preliminary data.</text>
</comment>
<protein>
    <submittedName>
        <fullName evidence="2">Stage III sporulation protein AB</fullName>
    </submittedName>
</protein>
<evidence type="ECO:0000313" key="2">
    <source>
        <dbReference type="EMBL" id="TCL35860.1"/>
    </source>
</evidence>
<evidence type="ECO:0000256" key="1">
    <source>
        <dbReference type="SAM" id="Phobius"/>
    </source>
</evidence>
<name>A0A4V2Q8D7_9FIRM</name>
<feature type="transmembrane region" description="Helical" evidence="1">
    <location>
        <begin position="6"/>
        <end position="24"/>
    </location>
</feature>
<dbReference type="Proteomes" id="UP000295063">
    <property type="component" value="Unassembled WGS sequence"/>
</dbReference>
<dbReference type="EMBL" id="SLUI01000010">
    <property type="protein sequence ID" value="TCL35860.1"/>
    <property type="molecule type" value="Genomic_DNA"/>
</dbReference>
<reference evidence="2 3" key="1">
    <citation type="submission" date="2019-03" db="EMBL/GenBank/DDBJ databases">
        <title>Genomic Encyclopedia of Type Strains, Phase IV (KMG-IV): sequencing the most valuable type-strain genomes for metagenomic binning, comparative biology and taxonomic classification.</title>
        <authorList>
            <person name="Goeker M."/>
        </authorList>
    </citation>
    <scope>NUCLEOTIDE SEQUENCE [LARGE SCALE GENOMIC DNA]</scope>
    <source>
        <strain evidence="2 3">DSM 15969</strain>
    </source>
</reference>
<dbReference type="OrthoDB" id="1957909at2"/>
<keyword evidence="3" id="KW-1185">Reference proteome</keyword>
<dbReference type="Pfam" id="PF09548">
    <property type="entry name" value="Spore_III_AB"/>
    <property type="match status" value="1"/>
</dbReference>
<sequence>MWLKIAGSVLLLSASIAIGFHLAWRYAERPRQIRQLLSCLAALQSYICVSAIPLGEAFRLSAGGVDGPVARLFHRTGCALTDNARTTPDLAFWQMYQDMREQLLLEKTELEIIQLFSSNLGMMNREEQEKKLILIQGQLQKVEAEALAKRDPNMKMYRYLGVCGGLAAVIMLI</sequence>
<evidence type="ECO:0000313" key="3">
    <source>
        <dbReference type="Proteomes" id="UP000295063"/>
    </source>
</evidence>
<dbReference type="AlphaFoldDB" id="A0A4V2Q8D7"/>
<dbReference type="RefSeq" id="WP_132082204.1">
    <property type="nucleotide sequence ID" value="NZ_SLUI01000010.1"/>
</dbReference>
<keyword evidence="1" id="KW-1133">Transmembrane helix</keyword>
<dbReference type="InterPro" id="IPR014198">
    <property type="entry name" value="Spore_III_AB"/>
</dbReference>
<dbReference type="PIRSF" id="PIRSF021435">
    <property type="entry name" value="SpoIIIAB"/>
    <property type="match status" value="1"/>
</dbReference>
<organism evidence="2 3">
    <name type="scientific">Anaerospora hongkongensis</name>
    <dbReference type="NCBI Taxonomy" id="244830"/>
    <lineage>
        <taxon>Bacteria</taxon>
        <taxon>Bacillati</taxon>
        <taxon>Bacillota</taxon>
        <taxon>Negativicutes</taxon>
        <taxon>Selenomonadales</taxon>
        <taxon>Sporomusaceae</taxon>
        <taxon>Anaerospora</taxon>
    </lineage>
</organism>
<keyword evidence="1" id="KW-0812">Transmembrane</keyword>
<keyword evidence="1" id="KW-0472">Membrane</keyword>
<gene>
    <name evidence="2" type="ORF">EV210_110104</name>
</gene>